<name>A0A6M4PDQ5_9ACTN</name>
<dbReference type="KEGG" id="sarg:HKX69_06035"/>
<accession>A0A6M4PDQ5</accession>
<dbReference type="InterPro" id="IPR036390">
    <property type="entry name" value="WH_DNA-bd_sf"/>
</dbReference>
<dbReference type="RefSeq" id="WP_171151316.1">
    <property type="nucleotide sequence ID" value="NZ_CP053189.1"/>
</dbReference>
<proteinExistence type="predicted"/>
<dbReference type="InterPro" id="IPR036388">
    <property type="entry name" value="WH-like_DNA-bd_sf"/>
</dbReference>
<dbReference type="SUPFAM" id="SSF46785">
    <property type="entry name" value="Winged helix' DNA-binding domain"/>
    <property type="match status" value="1"/>
</dbReference>
<feature type="region of interest" description="Disordered" evidence="1">
    <location>
        <begin position="80"/>
        <end position="135"/>
    </location>
</feature>
<dbReference type="Proteomes" id="UP000502641">
    <property type="component" value="Chromosome"/>
</dbReference>
<evidence type="ECO:0000313" key="2">
    <source>
        <dbReference type="EMBL" id="QJS09132.1"/>
    </source>
</evidence>
<feature type="compositionally biased region" description="Low complexity" evidence="1">
    <location>
        <begin position="109"/>
        <end position="125"/>
    </location>
</feature>
<gene>
    <name evidence="2" type="ORF">HKX69_06035</name>
</gene>
<dbReference type="AlphaFoldDB" id="A0A6M4PDQ5"/>
<organism evidence="2 3">
    <name type="scientific">Streptomyces argyrophylli</name>
    <dbReference type="NCBI Taxonomy" id="2726118"/>
    <lineage>
        <taxon>Bacteria</taxon>
        <taxon>Bacillati</taxon>
        <taxon>Actinomycetota</taxon>
        <taxon>Actinomycetes</taxon>
        <taxon>Kitasatosporales</taxon>
        <taxon>Streptomycetaceae</taxon>
        <taxon>Streptomyces</taxon>
    </lineage>
</organism>
<protein>
    <submittedName>
        <fullName evidence="2">Uncharacterized protein</fullName>
    </submittedName>
</protein>
<keyword evidence="3" id="KW-1185">Reference proteome</keyword>
<dbReference type="Gene3D" id="1.10.10.10">
    <property type="entry name" value="Winged helix-like DNA-binding domain superfamily/Winged helix DNA-binding domain"/>
    <property type="match status" value="1"/>
</dbReference>
<sequence>MLSLEAVGLLTRLLSLPDGTGATVEKIADQVPNGRRSVSRAMAELIEAGYVKRAKVQDPETGRWVTITTVTDTPESLCPTDRFPTVGEATGRAVGGSPIGRKTEEEKNTTPTPEPAQEAAPQAPESVEKGGEGESTFLTKIGREMAREARRVLERLSLHKSLPLTDQEIARLAPRVVPWLREAYSSDEILQCLTTALPERIDSVPGLVSHRLTHFTPVRSSLAPQKPAQPVERAVCEGGCEKPFPIGHPGGVCRNCKAEMDRAAAFLGVDA</sequence>
<reference evidence="2 3" key="1">
    <citation type="submission" date="2020-05" db="EMBL/GenBank/DDBJ databases">
        <authorList>
            <person name="Li K."/>
        </authorList>
    </citation>
    <scope>NUCLEOTIDE SEQUENCE [LARGE SCALE GENOMIC DNA]</scope>
    <source>
        <strain evidence="3">jing01</strain>
    </source>
</reference>
<evidence type="ECO:0000313" key="3">
    <source>
        <dbReference type="Proteomes" id="UP000502641"/>
    </source>
</evidence>
<evidence type="ECO:0000256" key="1">
    <source>
        <dbReference type="SAM" id="MobiDB-lite"/>
    </source>
</evidence>
<dbReference type="EMBL" id="CP053189">
    <property type="protein sequence ID" value="QJS09132.1"/>
    <property type="molecule type" value="Genomic_DNA"/>
</dbReference>